<dbReference type="Gene3D" id="3.40.50.1820">
    <property type="entry name" value="alpha/beta hydrolase"/>
    <property type="match status" value="1"/>
</dbReference>
<name>A0A543LKD9_9BURK</name>
<dbReference type="Pfam" id="PF12146">
    <property type="entry name" value="Hydrolase_4"/>
    <property type="match status" value="1"/>
</dbReference>
<dbReference type="InterPro" id="IPR022742">
    <property type="entry name" value="Hydrolase_4"/>
</dbReference>
<feature type="domain" description="Serine aminopeptidase S33" evidence="1">
    <location>
        <begin position="200"/>
        <end position="304"/>
    </location>
</feature>
<accession>A0A543LKD9</accession>
<dbReference type="AlphaFoldDB" id="A0A543LKD9"/>
<dbReference type="InterPro" id="IPR029058">
    <property type="entry name" value="AB_hydrolase_fold"/>
</dbReference>
<evidence type="ECO:0000313" key="2">
    <source>
        <dbReference type="EMBL" id="TQN07828.1"/>
    </source>
</evidence>
<organism evidence="2 3">
    <name type="scientific">Acidovorax temperans</name>
    <dbReference type="NCBI Taxonomy" id="80878"/>
    <lineage>
        <taxon>Bacteria</taxon>
        <taxon>Pseudomonadati</taxon>
        <taxon>Pseudomonadota</taxon>
        <taxon>Betaproteobacteria</taxon>
        <taxon>Burkholderiales</taxon>
        <taxon>Comamonadaceae</taxon>
        <taxon>Acidovorax</taxon>
    </lineage>
</organism>
<dbReference type="PANTHER" id="PTHR12277">
    <property type="entry name" value="ALPHA/BETA HYDROLASE DOMAIN-CONTAINING PROTEIN"/>
    <property type="match status" value="1"/>
</dbReference>
<comment type="caution">
    <text evidence="2">The sequence shown here is derived from an EMBL/GenBank/DDBJ whole genome shotgun (WGS) entry which is preliminary data.</text>
</comment>
<protein>
    <submittedName>
        <fullName evidence="2">Serine aminopeptidase S33 family</fullName>
    </submittedName>
</protein>
<gene>
    <name evidence="2" type="ORF">BDD18_0979</name>
</gene>
<dbReference type="GO" id="GO:0004177">
    <property type="term" value="F:aminopeptidase activity"/>
    <property type="evidence" value="ECO:0007669"/>
    <property type="project" value="UniProtKB-KW"/>
</dbReference>
<dbReference type="SUPFAM" id="SSF53474">
    <property type="entry name" value="alpha/beta-Hydrolases"/>
    <property type="match status" value="1"/>
</dbReference>
<keyword evidence="2" id="KW-0378">Hydrolase</keyword>
<dbReference type="PRINTS" id="PR00111">
    <property type="entry name" value="ABHYDROLASE"/>
</dbReference>
<dbReference type="InterPro" id="IPR000073">
    <property type="entry name" value="AB_hydrolase_1"/>
</dbReference>
<keyword evidence="2" id="KW-0031">Aminopeptidase</keyword>
<sequence>MQHWPFPPFFRDAAGEDTLAGAAAIVFTTTNETRHGALERFDLQAQLTVLMPHEGAAAITLPFSAIKSIQLMPPIVLTSDEEPTRRYQAAGGHAVNATPRPFTVQFTDGELCGDARVTPRMKRTPLVLSLALVAAVSVGCATLDAKQREWIFQPSDRSWGGAQSTEGMQDVWIELPTQADGKPEQLHGLWLPQPQADAPVLLYLHGARWNVAGSSGRIRRMHELGFSVLAIDYRGFGKSSAGLPSEASSAEDARAAWQWLAAQYPDRPRYIFGHSLGGAIAIELARQVQDEQGTMVEGTFTSIPDVVSTFRWGWLPVSPLITQRFESVRKVGEIGSPLLVVHGSEDRLIQPALGRKLYEAAQEPKQFVLVEGGSHHNTNAIGQGQYRQAMASLFRLPTR</sequence>
<dbReference type="Proteomes" id="UP000316993">
    <property type="component" value="Unassembled WGS sequence"/>
</dbReference>
<keyword evidence="2" id="KW-0645">Protease</keyword>
<evidence type="ECO:0000259" key="1">
    <source>
        <dbReference type="Pfam" id="PF12146"/>
    </source>
</evidence>
<evidence type="ECO:0000313" key="3">
    <source>
        <dbReference type="Proteomes" id="UP000316993"/>
    </source>
</evidence>
<dbReference type="PANTHER" id="PTHR12277:SF81">
    <property type="entry name" value="PROTEIN ABHD13"/>
    <property type="match status" value="1"/>
</dbReference>
<reference evidence="2 3" key="1">
    <citation type="submission" date="2019-06" db="EMBL/GenBank/DDBJ databases">
        <title>Genomic Encyclopedia of Archaeal and Bacterial Type Strains, Phase II (KMG-II): from individual species to whole genera.</title>
        <authorList>
            <person name="Goeker M."/>
        </authorList>
    </citation>
    <scope>NUCLEOTIDE SEQUENCE [LARGE SCALE GENOMIC DNA]</scope>
    <source>
        <strain evidence="2 3">DSM 7270</strain>
    </source>
</reference>
<dbReference type="EMBL" id="VFPV01000001">
    <property type="protein sequence ID" value="TQN07828.1"/>
    <property type="molecule type" value="Genomic_DNA"/>
</dbReference>
<proteinExistence type="predicted"/>